<evidence type="ECO:0000313" key="4">
    <source>
        <dbReference type="Proteomes" id="UP000184420"/>
    </source>
</evidence>
<dbReference type="STRING" id="1419482.SAMN05444266_103157"/>
<dbReference type="EMBL" id="FRBL01000003">
    <property type="protein sequence ID" value="SHL38607.1"/>
    <property type="molecule type" value="Genomic_DNA"/>
</dbReference>
<dbReference type="AlphaFoldDB" id="A0A1M7A7B6"/>
<dbReference type="OrthoDB" id="384974at2"/>
<dbReference type="InterPro" id="IPR023393">
    <property type="entry name" value="START-like_dom_sf"/>
</dbReference>
<evidence type="ECO:0000256" key="1">
    <source>
        <dbReference type="ARBA" id="ARBA00006817"/>
    </source>
</evidence>
<name>A0A1M7A7B6_9BACT</name>
<evidence type="ECO:0000259" key="2">
    <source>
        <dbReference type="Pfam" id="PF08327"/>
    </source>
</evidence>
<protein>
    <submittedName>
        <fullName evidence="3">Uncharacterized conserved protein YndB, AHSA1/START domain</fullName>
    </submittedName>
</protein>
<dbReference type="Pfam" id="PF08327">
    <property type="entry name" value="AHSA1"/>
    <property type="match status" value="1"/>
</dbReference>
<sequence>MEKSVQTNEVFIEETFNASIDRVFSAWTDPEKLIRWYAPDGCTIRYKTLDIKPGGKFHSCISNPIHGDCWCIGEYLEIVPNRKIVFTLINADENGQPINPVDIGMDADWPGETKVTVTFSEDKGATTLQLRQTVSQSLATKTGAYPSWLQMLSHMRKIVE</sequence>
<comment type="similarity">
    <text evidence="1">Belongs to the AHA1 family.</text>
</comment>
<dbReference type="InterPro" id="IPR013538">
    <property type="entry name" value="ASHA1/2-like_C"/>
</dbReference>
<gene>
    <name evidence="3" type="ORF">SAMN05444266_103157</name>
</gene>
<keyword evidence="4" id="KW-1185">Reference proteome</keyword>
<dbReference type="SUPFAM" id="SSF55961">
    <property type="entry name" value="Bet v1-like"/>
    <property type="match status" value="1"/>
</dbReference>
<dbReference type="CDD" id="cd07814">
    <property type="entry name" value="SRPBCC_CalC_Aha1-like"/>
    <property type="match status" value="1"/>
</dbReference>
<organism evidence="3 4">
    <name type="scientific">Chitinophaga jiangningensis</name>
    <dbReference type="NCBI Taxonomy" id="1419482"/>
    <lineage>
        <taxon>Bacteria</taxon>
        <taxon>Pseudomonadati</taxon>
        <taxon>Bacteroidota</taxon>
        <taxon>Chitinophagia</taxon>
        <taxon>Chitinophagales</taxon>
        <taxon>Chitinophagaceae</taxon>
        <taxon>Chitinophaga</taxon>
    </lineage>
</organism>
<reference evidence="3 4" key="1">
    <citation type="submission" date="2016-11" db="EMBL/GenBank/DDBJ databases">
        <authorList>
            <person name="Jaros S."/>
            <person name="Januszkiewicz K."/>
            <person name="Wedrychowicz H."/>
        </authorList>
    </citation>
    <scope>NUCLEOTIDE SEQUENCE [LARGE SCALE GENOMIC DNA]</scope>
    <source>
        <strain evidence="3 4">DSM 27406</strain>
    </source>
</reference>
<feature type="domain" description="Activator of Hsp90 ATPase homologue 1/2-like C-terminal" evidence="2">
    <location>
        <begin position="17"/>
        <end position="160"/>
    </location>
</feature>
<proteinExistence type="inferred from homology"/>
<accession>A0A1M7A7B6</accession>
<evidence type="ECO:0000313" key="3">
    <source>
        <dbReference type="EMBL" id="SHL38607.1"/>
    </source>
</evidence>
<dbReference type="Gene3D" id="3.30.530.20">
    <property type="match status" value="1"/>
</dbReference>
<dbReference type="Proteomes" id="UP000184420">
    <property type="component" value="Unassembled WGS sequence"/>
</dbReference>
<dbReference type="RefSeq" id="WP_073079852.1">
    <property type="nucleotide sequence ID" value="NZ_FRBL01000003.1"/>
</dbReference>